<reference evidence="4 5" key="1">
    <citation type="journal article" date="2018" name="G3 (Bethesda)">
        <title>Phylogenetic and Phylogenomic Definition of Rhizopus Species.</title>
        <authorList>
            <person name="Gryganskyi A.P."/>
            <person name="Golan J."/>
            <person name="Dolatabadi S."/>
            <person name="Mondo S."/>
            <person name="Robb S."/>
            <person name="Idnurm A."/>
            <person name="Muszewska A."/>
            <person name="Steczkiewicz K."/>
            <person name="Masonjones S."/>
            <person name="Liao H.L."/>
            <person name="Gajdeczka M.T."/>
            <person name="Anike F."/>
            <person name="Vuek A."/>
            <person name="Anishchenko I.M."/>
            <person name="Voigt K."/>
            <person name="de Hoog G.S."/>
            <person name="Smith M.E."/>
            <person name="Heitman J."/>
            <person name="Vilgalys R."/>
            <person name="Stajich J.E."/>
        </authorList>
    </citation>
    <scope>NUCLEOTIDE SEQUENCE [LARGE SCALE GENOMIC DNA]</scope>
    <source>
        <strain evidence="4 5">LSU 92-RS-03</strain>
    </source>
</reference>
<dbReference type="Proteomes" id="UP000253551">
    <property type="component" value="Unassembled WGS sequence"/>
</dbReference>
<dbReference type="OrthoDB" id="6119954at2759"/>
<gene>
    <name evidence="4" type="ORF">CU098_007000</name>
</gene>
<keyword evidence="5" id="KW-1185">Reference proteome</keyword>
<dbReference type="Gene3D" id="3.30.70.360">
    <property type="match status" value="1"/>
</dbReference>
<evidence type="ECO:0000256" key="1">
    <source>
        <dbReference type="ARBA" id="ARBA00006247"/>
    </source>
</evidence>
<dbReference type="PANTHER" id="PTHR30575">
    <property type="entry name" value="PEPTIDASE M20"/>
    <property type="match status" value="1"/>
</dbReference>
<proteinExistence type="inferred from homology"/>
<evidence type="ECO:0000313" key="4">
    <source>
        <dbReference type="EMBL" id="RCH92705.1"/>
    </source>
</evidence>
<dbReference type="CDD" id="cd05672">
    <property type="entry name" value="M20_ACY1L2-like"/>
    <property type="match status" value="1"/>
</dbReference>
<dbReference type="AlphaFoldDB" id="A0A367JS46"/>
<feature type="domain" description="Peptidase M20 dimerisation" evidence="3">
    <location>
        <begin position="174"/>
        <end position="268"/>
    </location>
</feature>
<dbReference type="STRING" id="4846.A0A367JS46"/>
<protein>
    <recommendedName>
        <fullName evidence="2">Peptidase M20 domain-containing protein 2</fullName>
    </recommendedName>
</protein>
<dbReference type="InterPro" id="IPR002933">
    <property type="entry name" value="Peptidase_M20"/>
</dbReference>
<dbReference type="PIRSF" id="PIRSF037226">
    <property type="entry name" value="Amidohydrolase_ACY1L2_prd"/>
    <property type="match status" value="1"/>
</dbReference>
<dbReference type="InterPro" id="IPR017144">
    <property type="entry name" value="Xaa-Arg_dipeptidase"/>
</dbReference>
<comment type="caution">
    <text evidence="4">The sequence shown here is derived from an EMBL/GenBank/DDBJ whole genome shotgun (WGS) entry which is preliminary data.</text>
</comment>
<evidence type="ECO:0000256" key="2">
    <source>
        <dbReference type="PIRNR" id="PIRNR037226"/>
    </source>
</evidence>
<dbReference type="EMBL" id="PJQM01002799">
    <property type="protein sequence ID" value="RCH92705.1"/>
    <property type="molecule type" value="Genomic_DNA"/>
</dbReference>
<accession>A0A367JS46</accession>
<comment type="similarity">
    <text evidence="1 2">Belongs to the peptidase M20A family.</text>
</comment>
<sequence length="398" mass="43766">MTSQIQDAVTKTIQSLDKELREISLKIHDDPELGNQEYHAIDVLTDYLKKKGFKVTRKVAGLETAFTAEFSNDTTKRRVGFCCEYDALPGIGHGCGHNLISIQGLACAITIKTLMEQGLVQGTVVLFGTPAEESTSGKINFVKENVVQSKVDCAMMLHPFADDSLYTTWLALDTFEVEYFGKASHAGMAPWNGINALDALMQGFDNIGMLRQQTLSTNRIHGIIKKGGESANVIPAYASAKFYARSATKDQLAELKPKIENCFKAAALATGCEIKYGWAELGPVDDVFMNDTLASSYKAYMEQRGVSFQPRSTEEKVTNASTDMGNFSYAVPAIHPAYGLNITAANHTKEFAEAARTPEAHQYTLRAATCLTLTATDVLLDDDFYERMIQDFKKGKPQ</sequence>
<name>A0A367JS46_RHIST</name>
<dbReference type="GO" id="GO:0016805">
    <property type="term" value="F:dipeptidase activity"/>
    <property type="evidence" value="ECO:0007669"/>
    <property type="project" value="InterPro"/>
</dbReference>
<dbReference type="PANTHER" id="PTHR30575:SF0">
    <property type="entry name" value="XAA-ARG DIPEPTIDASE"/>
    <property type="match status" value="1"/>
</dbReference>
<dbReference type="NCBIfam" id="TIGR01891">
    <property type="entry name" value="amidohydrolases"/>
    <property type="match status" value="1"/>
</dbReference>
<evidence type="ECO:0000313" key="5">
    <source>
        <dbReference type="Proteomes" id="UP000253551"/>
    </source>
</evidence>
<dbReference type="InterPro" id="IPR017439">
    <property type="entry name" value="Amidohydrolase"/>
</dbReference>
<dbReference type="InterPro" id="IPR036264">
    <property type="entry name" value="Bact_exopeptidase_dim_dom"/>
</dbReference>
<dbReference type="InterPro" id="IPR011650">
    <property type="entry name" value="Peptidase_M20_dimer"/>
</dbReference>
<dbReference type="Pfam" id="PF07687">
    <property type="entry name" value="M20_dimer"/>
    <property type="match status" value="1"/>
</dbReference>
<dbReference type="SUPFAM" id="SSF55031">
    <property type="entry name" value="Bacterial exopeptidase dimerisation domain"/>
    <property type="match status" value="1"/>
</dbReference>
<dbReference type="Pfam" id="PF01546">
    <property type="entry name" value="Peptidase_M20"/>
    <property type="match status" value="1"/>
</dbReference>
<dbReference type="Gene3D" id="3.40.630.10">
    <property type="entry name" value="Zn peptidases"/>
    <property type="match status" value="1"/>
</dbReference>
<dbReference type="FunFam" id="3.30.70.360:FF:000004">
    <property type="entry name" value="Peptidase M20 domain-containing protein 2"/>
    <property type="match status" value="1"/>
</dbReference>
<evidence type="ECO:0000259" key="3">
    <source>
        <dbReference type="Pfam" id="PF07687"/>
    </source>
</evidence>
<organism evidence="4 5">
    <name type="scientific">Rhizopus stolonifer</name>
    <name type="common">Rhizopus nigricans</name>
    <dbReference type="NCBI Taxonomy" id="4846"/>
    <lineage>
        <taxon>Eukaryota</taxon>
        <taxon>Fungi</taxon>
        <taxon>Fungi incertae sedis</taxon>
        <taxon>Mucoromycota</taxon>
        <taxon>Mucoromycotina</taxon>
        <taxon>Mucoromycetes</taxon>
        <taxon>Mucorales</taxon>
        <taxon>Mucorineae</taxon>
        <taxon>Rhizopodaceae</taxon>
        <taxon>Rhizopus</taxon>
    </lineage>
</organism>
<dbReference type="SUPFAM" id="SSF53187">
    <property type="entry name" value="Zn-dependent exopeptidases"/>
    <property type="match status" value="1"/>
</dbReference>
<dbReference type="InterPro" id="IPR052030">
    <property type="entry name" value="Peptidase_M20/M20A_hydrolases"/>
</dbReference>